<dbReference type="PROSITE" id="PS50943">
    <property type="entry name" value="HTH_CROC1"/>
    <property type="match status" value="1"/>
</dbReference>
<name>A0A5J4L0J4_9ZZZZ</name>
<dbReference type="AlphaFoldDB" id="A0A5J4L0J4"/>
<protein>
    <recommendedName>
        <fullName evidence="1">HTH cro/C1-type domain-containing protein</fullName>
    </recommendedName>
</protein>
<comment type="caution">
    <text evidence="2">The sequence shown here is derived from an EMBL/GenBank/DDBJ whole genome shotgun (WGS) entry which is preliminary data.</text>
</comment>
<evidence type="ECO:0000259" key="1">
    <source>
        <dbReference type="PROSITE" id="PS50943"/>
    </source>
</evidence>
<gene>
    <name evidence="2" type="ORF">A45J_0538</name>
</gene>
<dbReference type="EMBL" id="BLAB01000001">
    <property type="protein sequence ID" value="GER92812.1"/>
    <property type="molecule type" value="Genomic_DNA"/>
</dbReference>
<dbReference type="SUPFAM" id="SSF47413">
    <property type="entry name" value="lambda repressor-like DNA-binding domains"/>
    <property type="match status" value="1"/>
</dbReference>
<feature type="domain" description="HTH cro/C1-type" evidence="1">
    <location>
        <begin position="15"/>
        <end position="58"/>
    </location>
</feature>
<reference evidence="2" key="1">
    <citation type="submission" date="2019-10" db="EMBL/GenBank/DDBJ databases">
        <title>Metagenomic sequencing of thiosulfate-disproportionating enrichment culture.</title>
        <authorList>
            <person name="Umezawa K."/>
            <person name="Kojima H."/>
            <person name="Fukui M."/>
        </authorList>
    </citation>
    <scope>NUCLEOTIDE SEQUENCE</scope>
    <source>
        <strain evidence="2">45J</strain>
    </source>
</reference>
<organism evidence="2">
    <name type="scientific">hot springs metagenome</name>
    <dbReference type="NCBI Taxonomy" id="433727"/>
    <lineage>
        <taxon>unclassified sequences</taxon>
        <taxon>metagenomes</taxon>
        <taxon>ecological metagenomes</taxon>
    </lineage>
</organism>
<evidence type="ECO:0000313" key="2">
    <source>
        <dbReference type="EMBL" id="GER92812.1"/>
    </source>
</evidence>
<dbReference type="SMART" id="SM00530">
    <property type="entry name" value="HTH_XRE"/>
    <property type="match status" value="1"/>
</dbReference>
<proteinExistence type="predicted"/>
<sequence length="123" mass="14712">MDHKTRIKIIKGNRTLKEFARLLDIPPTTLHTYLNGREPSLSFVNRLHEKLNVNPEWIITGKGSIYKNEVFSDDDAPIKSIIDFLKNSWPKWTQKERCWFEMHFRRNFPEFETWLINNHGKAD</sequence>
<dbReference type="CDD" id="cd00093">
    <property type="entry name" value="HTH_XRE"/>
    <property type="match status" value="1"/>
</dbReference>
<dbReference type="InterPro" id="IPR010982">
    <property type="entry name" value="Lambda_DNA-bd_dom_sf"/>
</dbReference>
<dbReference type="Pfam" id="PF01381">
    <property type="entry name" value="HTH_3"/>
    <property type="match status" value="1"/>
</dbReference>
<accession>A0A5J4L0J4</accession>
<dbReference type="InterPro" id="IPR001387">
    <property type="entry name" value="Cro/C1-type_HTH"/>
</dbReference>
<dbReference type="GO" id="GO:0003677">
    <property type="term" value="F:DNA binding"/>
    <property type="evidence" value="ECO:0007669"/>
    <property type="project" value="InterPro"/>
</dbReference>
<dbReference type="Gene3D" id="1.10.260.40">
    <property type="entry name" value="lambda repressor-like DNA-binding domains"/>
    <property type="match status" value="1"/>
</dbReference>